<proteinExistence type="predicted"/>
<keyword evidence="3" id="KW-1185">Reference proteome</keyword>
<dbReference type="InterPro" id="IPR037150">
    <property type="entry name" value="H-NS_C_dom_sf"/>
</dbReference>
<evidence type="ECO:0000313" key="3">
    <source>
        <dbReference type="Proteomes" id="UP000192761"/>
    </source>
</evidence>
<gene>
    <name evidence="2" type="ORF">SAMN02745857_03443</name>
</gene>
<dbReference type="OrthoDB" id="5297879at2"/>
<dbReference type="SUPFAM" id="SSF81273">
    <property type="entry name" value="H-NS histone-like proteins"/>
    <property type="match status" value="1"/>
</dbReference>
<dbReference type="SMART" id="SM00528">
    <property type="entry name" value="HNS"/>
    <property type="match status" value="1"/>
</dbReference>
<dbReference type="GO" id="GO:0003677">
    <property type="term" value="F:DNA binding"/>
    <property type="evidence" value="ECO:0007669"/>
    <property type="project" value="UniProtKB-KW"/>
</dbReference>
<dbReference type="InterPro" id="IPR027444">
    <property type="entry name" value="H-NS_C_dom"/>
</dbReference>
<name>A0A1W1XY71_9NEIS</name>
<evidence type="ECO:0000313" key="2">
    <source>
        <dbReference type="EMBL" id="SMC28852.1"/>
    </source>
</evidence>
<protein>
    <submittedName>
        <fullName evidence="2">DNA-binding protein H-NS</fullName>
    </submittedName>
</protein>
<dbReference type="Pfam" id="PF00816">
    <property type="entry name" value="Histone_HNS"/>
    <property type="match status" value="1"/>
</dbReference>
<feature type="domain" description="DNA-binding protein H-NS-like C-terminal" evidence="1">
    <location>
        <begin position="62"/>
        <end position="107"/>
    </location>
</feature>
<keyword evidence="2" id="KW-0238">DNA-binding</keyword>
<dbReference type="STRING" id="1121001.SAMN02745857_03443"/>
<evidence type="ECO:0000259" key="1">
    <source>
        <dbReference type="SMART" id="SM00528"/>
    </source>
</evidence>
<reference evidence="2 3" key="1">
    <citation type="submission" date="2017-04" db="EMBL/GenBank/DDBJ databases">
        <authorList>
            <person name="Afonso C.L."/>
            <person name="Miller P.J."/>
            <person name="Scott M.A."/>
            <person name="Spackman E."/>
            <person name="Goraichik I."/>
            <person name="Dimitrov K.M."/>
            <person name="Suarez D.L."/>
            <person name="Swayne D.E."/>
        </authorList>
    </citation>
    <scope>NUCLEOTIDE SEQUENCE [LARGE SCALE GENOMIC DNA]</scope>
    <source>
        <strain evidence="2 3">DSM 23236</strain>
    </source>
</reference>
<accession>A0A1W1XY71</accession>
<sequence length="107" mass="12210">MNSLTSRSLEELRQLRIELDTVIAVRRQEGCQALLDELKALAAEKGFSLRELLGEPEKPAKQKTKIKGIARYRNPQDRNQTWTGHGRKPQWVVDFLSAGGQLDQLRI</sequence>
<dbReference type="Proteomes" id="UP000192761">
    <property type="component" value="Unassembled WGS sequence"/>
</dbReference>
<organism evidence="2 3">
    <name type="scientific">Andreprevotia lacus DSM 23236</name>
    <dbReference type="NCBI Taxonomy" id="1121001"/>
    <lineage>
        <taxon>Bacteria</taxon>
        <taxon>Pseudomonadati</taxon>
        <taxon>Pseudomonadota</taxon>
        <taxon>Betaproteobacteria</taxon>
        <taxon>Neisseriales</taxon>
        <taxon>Chitinibacteraceae</taxon>
        <taxon>Andreprevotia</taxon>
    </lineage>
</organism>
<dbReference type="EMBL" id="FWXD01000026">
    <property type="protein sequence ID" value="SMC28852.1"/>
    <property type="molecule type" value="Genomic_DNA"/>
</dbReference>
<dbReference type="Gene3D" id="4.10.430.10">
    <property type="entry name" value="Histone-like protein H-NS, C-terminal domain"/>
    <property type="match status" value="1"/>
</dbReference>
<dbReference type="AlphaFoldDB" id="A0A1W1XY71"/>